<dbReference type="SUPFAM" id="SSF57959">
    <property type="entry name" value="Leucine zipper domain"/>
    <property type="match status" value="1"/>
</dbReference>
<dbReference type="InterPro" id="IPR004827">
    <property type="entry name" value="bZIP"/>
</dbReference>
<dbReference type="PANTHER" id="PTHR46542">
    <property type="entry name" value="X-BOX BINDING PROTEIN 1"/>
    <property type="match status" value="1"/>
</dbReference>
<dbReference type="EMBL" id="GIIL01004630">
    <property type="protein sequence ID" value="NOV48356.1"/>
    <property type="molecule type" value="Transcribed_RNA"/>
</dbReference>
<accession>A0A6M2DQ75</accession>
<evidence type="ECO:0000256" key="1">
    <source>
        <dbReference type="ARBA" id="ARBA00022843"/>
    </source>
</evidence>
<sequence length="239" mass="27041">MSGPIIITVPNFVNYNSCDKVNIKENNCNGRKRRLNLTWEEKIQRKKLKNRVAAQTSRDRKKAKMEELIAQVNALQTECERLRLLNEKLTNENSTLHKKLLQHDSNSATVVSSEPLNGSAASITPPLPQERESELAAVADGKVTKNKLGLLNQKRNLFSILAVLICLISCKSSNPKNVLKTLPGISYQETSSMILQRAVQKVLKHPKVKWSIQHGLHQNGWNIQNMKPNITKLMKYQSQ</sequence>
<dbReference type="GO" id="GO:0005634">
    <property type="term" value="C:nucleus"/>
    <property type="evidence" value="ECO:0007669"/>
    <property type="project" value="TreeGrafter"/>
</dbReference>
<dbReference type="PROSITE" id="PS50217">
    <property type="entry name" value="BZIP"/>
    <property type="match status" value="1"/>
</dbReference>
<evidence type="ECO:0000256" key="2">
    <source>
        <dbReference type="ARBA" id="ARBA00023015"/>
    </source>
</evidence>
<proteinExistence type="predicted"/>
<evidence type="ECO:0000256" key="3">
    <source>
        <dbReference type="ARBA" id="ARBA00023125"/>
    </source>
</evidence>
<dbReference type="PROSITE" id="PS00036">
    <property type="entry name" value="BZIP_BASIC"/>
    <property type="match status" value="1"/>
</dbReference>
<keyword evidence="4" id="KW-0804">Transcription</keyword>
<feature type="domain" description="BZIP" evidence="8">
    <location>
        <begin position="40"/>
        <end position="103"/>
    </location>
</feature>
<evidence type="ECO:0000256" key="5">
    <source>
        <dbReference type="ARBA" id="ARBA00023242"/>
    </source>
</evidence>
<evidence type="ECO:0000313" key="9">
    <source>
        <dbReference type="EMBL" id="NOV48356.1"/>
    </source>
</evidence>
<feature type="coiled-coil region" evidence="7">
    <location>
        <begin position="58"/>
        <end position="99"/>
    </location>
</feature>
<dbReference type="PANTHER" id="PTHR46542:SF1">
    <property type="entry name" value="X-BOX BINDING PROTEIN 1"/>
    <property type="match status" value="1"/>
</dbReference>
<dbReference type="Gene3D" id="1.20.5.170">
    <property type="match status" value="1"/>
</dbReference>
<reference evidence="9" key="1">
    <citation type="submission" date="2020-03" db="EMBL/GenBank/DDBJ databases">
        <title>Transcriptomic Profiling of the Digestive Tract of the Rat Flea, Xenopsylla cheopis, Following Blood Feeding and Infection with Yersinia pestis.</title>
        <authorList>
            <person name="Bland D.M."/>
            <person name="Martens C.A."/>
            <person name="Virtaneva K."/>
            <person name="Kanakabandi K."/>
            <person name="Long D."/>
            <person name="Rosenke R."/>
            <person name="Saturday G.A."/>
            <person name="Hoyt F.H."/>
            <person name="Bruno D.P."/>
            <person name="Ribeiro J.M.C."/>
            <person name="Hinnebusch J."/>
        </authorList>
    </citation>
    <scope>NUCLEOTIDE SEQUENCE</scope>
</reference>
<evidence type="ECO:0000256" key="6">
    <source>
        <dbReference type="ARBA" id="ARBA00040165"/>
    </source>
</evidence>
<dbReference type="Pfam" id="PF00170">
    <property type="entry name" value="bZIP_1"/>
    <property type="match status" value="1"/>
</dbReference>
<protein>
    <recommendedName>
        <fullName evidence="6">X-box-binding protein 1</fullName>
    </recommendedName>
</protein>
<keyword evidence="3" id="KW-0238">DNA-binding</keyword>
<dbReference type="SMART" id="SM00338">
    <property type="entry name" value="BRLZ"/>
    <property type="match status" value="1"/>
</dbReference>
<evidence type="ECO:0000259" key="8">
    <source>
        <dbReference type="PROSITE" id="PS50217"/>
    </source>
</evidence>
<dbReference type="GO" id="GO:0000977">
    <property type="term" value="F:RNA polymerase II transcription regulatory region sequence-specific DNA binding"/>
    <property type="evidence" value="ECO:0007669"/>
    <property type="project" value="TreeGrafter"/>
</dbReference>
<dbReference type="AlphaFoldDB" id="A0A6M2DQ75"/>
<dbReference type="GO" id="GO:0000981">
    <property type="term" value="F:DNA-binding transcription factor activity, RNA polymerase II-specific"/>
    <property type="evidence" value="ECO:0007669"/>
    <property type="project" value="TreeGrafter"/>
</dbReference>
<dbReference type="CDD" id="cd14691">
    <property type="entry name" value="bZIP_XBP1"/>
    <property type="match status" value="1"/>
</dbReference>
<keyword evidence="1" id="KW-0832">Ubl conjugation</keyword>
<keyword evidence="5" id="KW-0539">Nucleus</keyword>
<keyword evidence="7" id="KW-0175">Coiled coil</keyword>
<evidence type="ECO:0000256" key="7">
    <source>
        <dbReference type="SAM" id="Coils"/>
    </source>
</evidence>
<evidence type="ECO:0000256" key="4">
    <source>
        <dbReference type="ARBA" id="ARBA00023163"/>
    </source>
</evidence>
<dbReference type="InterPro" id="IPR046347">
    <property type="entry name" value="bZIP_sf"/>
</dbReference>
<dbReference type="InterPro" id="IPR052470">
    <property type="entry name" value="ER_Stress-Reg_TF"/>
</dbReference>
<organism evidence="9">
    <name type="scientific">Xenopsylla cheopis</name>
    <name type="common">Oriental rat flea</name>
    <name type="synonym">Pulex cheopis</name>
    <dbReference type="NCBI Taxonomy" id="163159"/>
    <lineage>
        <taxon>Eukaryota</taxon>
        <taxon>Metazoa</taxon>
        <taxon>Ecdysozoa</taxon>
        <taxon>Arthropoda</taxon>
        <taxon>Hexapoda</taxon>
        <taxon>Insecta</taxon>
        <taxon>Pterygota</taxon>
        <taxon>Neoptera</taxon>
        <taxon>Endopterygota</taxon>
        <taxon>Siphonaptera</taxon>
        <taxon>Pulicidae</taxon>
        <taxon>Xenopsyllinae</taxon>
        <taxon>Xenopsylla</taxon>
    </lineage>
</organism>
<keyword evidence="2" id="KW-0805">Transcription regulation</keyword>
<name>A0A6M2DQ75_XENCH</name>